<accession>A0A067LUN7</accession>
<evidence type="ECO:0000313" key="6">
    <source>
        <dbReference type="Proteomes" id="UP000027195"/>
    </source>
</evidence>
<dbReference type="Gene3D" id="3.30.70.330">
    <property type="match status" value="1"/>
</dbReference>
<keyword evidence="3" id="KW-1133">Transmembrane helix</keyword>
<dbReference type="GO" id="GO:0003723">
    <property type="term" value="F:RNA binding"/>
    <property type="evidence" value="ECO:0007669"/>
    <property type="project" value="UniProtKB-UniRule"/>
</dbReference>
<dbReference type="SMART" id="SM00360">
    <property type="entry name" value="RRM"/>
    <property type="match status" value="1"/>
</dbReference>
<dbReference type="InterPro" id="IPR052462">
    <property type="entry name" value="SLIRP/GR-RBP-like"/>
</dbReference>
<keyword evidence="3" id="KW-0812">Transmembrane</keyword>
<organism evidence="5 6">
    <name type="scientific">Botryobasidium botryosum (strain FD-172 SS1)</name>
    <dbReference type="NCBI Taxonomy" id="930990"/>
    <lineage>
        <taxon>Eukaryota</taxon>
        <taxon>Fungi</taxon>
        <taxon>Dikarya</taxon>
        <taxon>Basidiomycota</taxon>
        <taxon>Agaricomycotina</taxon>
        <taxon>Agaricomycetes</taxon>
        <taxon>Cantharellales</taxon>
        <taxon>Botryobasidiaceae</taxon>
        <taxon>Botryobasidium</taxon>
    </lineage>
</organism>
<keyword evidence="1 2" id="KW-0694">RNA-binding</keyword>
<feature type="domain" description="RRM" evidence="4">
    <location>
        <begin position="31"/>
        <end position="115"/>
    </location>
</feature>
<dbReference type="InterPro" id="IPR012677">
    <property type="entry name" value="Nucleotide-bd_a/b_plait_sf"/>
</dbReference>
<keyword evidence="6" id="KW-1185">Reference proteome</keyword>
<evidence type="ECO:0000256" key="1">
    <source>
        <dbReference type="ARBA" id="ARBA00022884"/>
    </source>
</evidence>
<dbReference type="InterPro" id="IPR035979">
    <property type="entry name" value="RBD_domain_sf"/>
</dbReference>
<dbReference type="AlphaFoldDB" id="A0A067LUN7"/>
<gene>
    <name evidence="5" type="ORF">BOTBODRAFT_192850</name>
</gene>
<sequence length="124" mass="13516">MTIGLLGMIACSRLRLASFVDGISSAFLCLTFVLVFARPSRVVDRDYVVIICRDQAFESYGQILDAVVMRDHDTGRSRGFGFFTFSSSTEAEAAVEILNDQDLEGRRIKVNLANARPGGGGVGY</sequence>
<dbReference type="InterPro" id="IPR000504">
    <property type="entry name" value="RRM_dom"/>
</dbReference>
<protein>
    <recommendedName>
        <fullName evidence="4">RRM domain-containing protein</fullName>
    </recommendedName>
</protein>
<dbReference type="EMBL" id="KL198123">
    <property type="protein sequence ID" value="KDQ06809.1"/>
    <property type="molecule type" value="Genomic_DNA"/>
</dbReference>
<proteinExistence type="predicted"/>
<keyword evidence="3" id="KW-0472">Membrane</keyword>
<dbReference type="HOGENOM" id="CLU_2003533_0_0_1"/>
<name>A0A067LUN7_BOTB1</name>
<dbReference type="Pfam" id="PF00076">
    <property type="entry name" value="RRM_1"/>
    <property type="match status" value="1"/>
</dbReference>
<evidence type="ECO:0000256" key="2">
    <source>
        <dbReference type="PROSITE-ProRule" id="PRU00176"/>
    </source>
</evidence>
<dbReference type="Proteomes" id="UP000027195">
    <property type="component" value="Unassembled WGS sequence"/>
</dbReference>
<evidence type="ECO:0000256" key="3">
    <source>
        <dbReference type="SAM" id="Phobius"/>
    </source>
</evidence>
<feature type="transmembrane region" description="Helical" evidence="3">
    <location>
        <begin position="16"/>
        <end position="37"/>
    </location>
</feature>
<dbReference type="PROSITE" id="PS50102">
    <property type="entry name" value="RRM"/>
    <property type="match status" value="1"/>
</dbReference>
<dbReference type="SUPFAM" id="SSF54928">
    <property type="entry name" value="RNA-binding domain, RBD"/>
    <property type="match status" value="1"/>
</dbReference>
<dbReference type="STRING" id="930990.A0A067LUN7"/>
<dbReference type="PANTHER" id="PTHR48027">
    <property type="entry name" value="HETEROGENEOUS NUCLEAR RIBONUCLEOPROTEIN 87F-RELATED"/>
    <property type="match status" value="1"/>
</dbReference>
<evidence type="ECO:0000259" key="4">
    <source>
        <dbReference type="PROSITE" id="PS50102"/>
    </source>
</evidence>
<dbReference type="InParanoid" id="A0A067LUN7"/>
<reference evidence="6" key="1">
    <citation type="journal article" date="2014" name="Proc. Natl. Acad. Sci. U.S.A.">
        <title>Extensive sampling of basidiomycete genomes demonstrates inadequacy of the white-rot/brown-rot paradigm for wood decay fungi.</title>
        <authorList>
            <person name="Riley R."/>
            <person name="Salamov A.A."/>
            <person name="Brown D.W."/>
            <person name="Nagy L.G."/>
            <person name="Floudas D."/>
            <person name="Held B.W."/>
            <person name="Levasseur A."/>
            <person name="Lombard V."/>
            <person name="Morin E."/>
            <person name="Otillar R."/>
            <person name="Lindquist E.A."/>
            <person name="Sun H."/>
            <person name="LaButti K.M."/>
            <person name="Schmutz J."/>
            <person name="Jabbour D."/>
            <person name="Luo H."/>
            <person name="Baker S.E."/>
            <person name="Pisabarro A.G."/>
            <person name="Walton J.D."/>
            <person name="Blanchette R.A."/>
            <person name="Henrissat B."/>
            <person name="Martin F."/>
            <person name="Cullen D."/>
            <person name="Hibbett D.S."/>
            <person name="Grigoriev I.V."/>
        </authorList>
    </citation>
    <scope>NUCLEOTIDE SEQUENCE [LARGE SCALE GENOMIC DNA]</scope>
    <source>
        <strain evidence="6">FD-172 SS1</strain>
    </source>
</reference>
<dbReference type="OrthoDB" id="439808at2759"/>
<evidence type="ECO:0000313" key="5">
    <source>
        <dbReference type="EMBL" id="KDQ06809.1"/>
    </source>
</evidence>